<accession>A0AAP0RWB2</accession>
<name>A0AAP0RWB2_LIQFO</name>
<dbReference type="InterPro" id="IPR045272">
    <property type="entry name" value="ANXUR1/2-like"/>
</dbReference>
<sequence length="162" mass="18127">MENLHLFPLFVLLQFSSLLLLSSFYTLPDKYFINCGPDSNINVTGRIFIGDINSSAYFYAPGQSSIPLKATRTSIDTSPLYQTARIFKDQSSYGLNISENGTYVLRLHFQAFPSPVNLSDAAFSVTTLNSLLLSNFRVSNSSNSPLIKEFCSRWWCTCVNGH</sequence>
<dbReference type="PANTHER" id="PTHR34590:SF12">
    <property type="entry name" value="CARBOHYDRATE-BINDING PROTEIN OF THE ER PROTEIN"/>
    <property type="match status" value="1"/>
</dbReference>
<keyword evidence="4" id="KW-1185">Reference proteome</keyword>
<dbReference type="EMBL" id="JBBPBK010000006">
    <property type="protein sequence ID" value="KAK9282976.1"/>
    <property type="molecule type" value="Genomic_DNA"/>
</dbReference>
<organism evidence="3 4">
    <name type="scientific">Liquidambar formosana</name>
    <name type="common">Formosan gum</name>
    <dbReference type="NCBI Taxonomy" id="63359"/>
    <lineage>
        <taxon>Eukaryota</taxon>
        <taxon>Viridiplantae</taxon>
        <taxon>Streptophyta</taxon>
        <taxon>Embryophyta</taxon>
        <taxon>Tracheophyta</taxon>
        <taxon>Spermatophyta</taxon>
        <taxon>Magnoliopsida</taxon>
        <taxon>eudicotyledons</taxon>
        <taxon>Gunneridae</taxon>
        <taxon>Pentapetalae</taxon>
        <taxon>Saxifragales</taxon>
        <taxon>Altingiaceae</taxon>
        <taxon>Liquidambar</taxon>
    </lineage>
</organism>
<proteinExistence type="predicted"/>
<evidence type="ECO:0000313" key="3">
    <source>
        <dbReference type="EMBL" id="KAK9282976.1"/>
    </source>
</evidence>
<dbReference type="Gene3D" id="2.60.120.430">
    <property type="entry name" value="Galactose-binding lectin"/>
    <property type="match status" value="1"/>
</dbReference>
<reference evidence="3 4" key="1">
    <citation type="journal article" date="2024" name="Plant J.">
        <title>Genome sequences and population genomics reveal climatic adaptation and genomic divergence between two closely related sweetgum species.</title>
        <authorList>
            <person name="Xu W.Q."/>
            <person name="Ren C.Q."/>
            <person name="Zhang X.Y."/>
            <person name="Comes H.P."/>
            <person name="Liu X.H."/>
            <person name="Li Y.G."/>
            <person name="Kettle C.J."/>
            <person name="Jalonen R."/>
            <person name="Gaisberger H."/>
            <person name="Ma Y.Z."/>
            <person name="Qiu Y.X."/>
        </authorList>
    </citation>
    <scope>NUCLEOTIDE SEQUENCE [LARGE SCALE GENOMIC DNA]</scope>
    <source>
        <strain evidence="3">Hangzhou</strain>
    </source>
</reference>
<feature type="chain" id="PRO_5042918032" description="Malectin domain-containing protein" evidence="1">
    <location>
        <begin position="24"/>
        <end position="162"/>
    </location>
</feature>
<comment type="caution">
    <text evidence="3">The sequence shown here is derived from an EMBL/GenBank/DDBJ whole genome shotgun (WGS) entry which is preliminary data.</text>
</comment>
<protein>
    <recommendedName>
        <fullName evidence="2">Malectin domain-containing protein</fullName>
    </recommendedName>
</protein>
<evidence type="ECO:0000256" key="1">
    <source>
        <dbReference type="SAM" id="SignalP"/>
    </source>
</evidence>
<evidence type="ECO:0000259" key="2">
    <source>
        <dbReference type="Pfam" id="PF11721"/>
    </source>
</evidence>
<feature type="signal peptide" evidence="1">
    <location>
        <begin position="1"/>
        <end position="23"/>
    </location>
</feature>
<dbReference type="Pfam" id="PF11721">
    <property type="entry name" value="Malectin"/>
    <property type="match status" value="1"/>
</dbReference>
<feature type="domain" description="Malectin" evidence="2">
    <location>
        <begin position="31"/>
        <end position="138"/>
    </location>
</feature>
<evidence type="ECO:0000313" key="4">
    <source>
        <dbReference type="Proteomes" id="UP001415857"/>
    </source>
</evidence>
<keyword evidence="1" id="KW-0732">Signal</keyword>
<dbReference type="GO" id="GO:0004714">
    <property type="term" value="F:transmembrane receptor protein tyrosine kinase activity"/>
    <property type="evidence" value="ECO:0007669"/>
    <property type="project" value="InterPro"/>
</dbReference>
<dbReference type="AlphaFoldDB" id="A0AAP0RWB2"/>
<dbReference type="Proteomes" id="UP001415857">
    <property type="component" value="Unassembled WGS sequence"/>
</dbReference>
<dbReference type="InterPro" id="IPR021720">
    <property type="entry name" value="Malectin_dom"/>
</dbReference>
<dbReference type="PANTHER" id="PTHR34590">
    <property type="entry name" value="OS03G0124300 PROTEIN-RELATED"/>
    <property type="match status" value="1"/>
</dbReference>
<gene>
    <name evidence="3" type="ORF">L1049_011201</name>
</gene>